<protein>
    <submittedName>
        <fullName evidence="4">Molybdenum cofactor synthesis domain-containing protein</fullName>
    </submittedName>
</protein>
<sequence>MHAPAPADAAADLRAAVVTVSDRSAAGMRADGGGPVAVEALREAGFTCDEAAIVPDGADSVEGALRAAIDAGARLIVTTGGTGIGPRDETPEGTARVIERAVPGIADELRRQSVAITPAGLLSRGIAGIAGTALIVNLPGSPKAVAEGMPVILGIAAHALGQLTGEDHP</sequence>
<dbReference type="PROSITE" id="PS01078">
    <property type="entry name" value="MOCF_BIOSYNTHESIS_1"/>
    <property type="match status" value="1"/>
</dbReference>
<dbReference type="InterPro" id="IPR051920">
    <property type="entry name" value="MPT_Adenylyltrnsfr/MoaC-Rel"/>
</dbReference>
<keyword evidence="5" id="KW-1185">Reference proteome</keyword>
<evidence type="ECO:0000313" key="4">
    <source>
        <dbReference type="EMBL" id="NYD53607.1"/>
    </source>
</evidence>
<proteinExistence type="predicted"/>
<dbReference type="PANTHER" id="PTHR43764:SF1">
    <property type="entry name" value="MOLYBDOPTERIN MOLYBDOTRANSFERASE"/>
    <property type="match status" value="1"/>
</dbReference>
<dbReference type="EMBL" id="JACCBH010000001">
    <property type="protein sequence ID" value="NYD53607.1"/>
    <property type="molecule type" value="Genomic_DNA"/>
</dbReference>
<dbReference type="Pfam" id="PF00994">
    <property type="entry name" value="MoCF_biosynth"/>
    <property type="match status" value="1"/>
</dbReference>
<dbReference type="RefSeq" id="WP_179431291.1">
    <property type="nucleotide sequence ID" value="NZ_BAABLC010000005.1"/>
</dbReference>
<dbReference type="NCBIfam" id="TIGR00177">
    <property type="entry name" value="molyb_syn"/>
    <property type="match status" value="1"/>
</dbReference>
<evidence type="ECO:0000256" key="1">
    <source>
        <dbReference type="ARBA" id="ARBA00005046"/>
    </source>
</evidence>
<dbReference type="InterPro" id="IPR008284">
    <property type="entry name" value="MoCF_biosynth_CS"/>
</dbReference>
<comment type="caution">
    <text evidence="4">The sequence shown here is derived from an EMBL/GenBank/DDBJ whole genome shotgun (WGS) entry which is preliminary data.</text>
</comment>
<dbReference type="UniPathway" id="UPA00344"/>
<dbReference type="InterPro" id="IPR001453">
    <property type="entry name" value="MoaB/Mog_dom"/>
</dbReference>
<dbReference type="PANTHER" id="PTHR43764">
    <property type="entry name" value="MOLYBDENUM COFACTOR BIOSYNTHESIS"/>
    <property type="match status" value="1"/>
</dbReference>
<reference evidence="4 5" key="1">
    <citation type="submission" date="2020-07" db="EMBL/GenBank/DDBJ databases">
        <title>Sequencing the genomes of 1000 actinobacteria strains.</title>
        <authorList>
            <person name="Klenk H.-P."/>
        </authorList>
    </citation>
    <scope>NUCLEOTIDE SEQUENCE [LARGE SCALE GENOMIC DNA]</scope>
    <source>
        <strain evidence="4 5">DSM 22185</strain>
    </source>
</reference>
<dbReference type="GO" id="GO:0006777">
    <property type="term" value="P:Mo-molybdopterin cofactor biosynthetic process"/>
    <property type="evidence" value="ECO:0007669"/>
    <property type="project" value="UniProtKB-KW"/>
</dbReference>
<feature type="domain" description="MoaB/Mog" evidence="3">
    <location>
        <begin position="16"/>
        <end position="159"/>
    </location>
</feature>
<gene>
    <name evidence="4" type="ORF">BKA02_000662</name>
</gene>
<dbReference type="CDD" id="cd00886">
    <property type="entry name" value="MogA_MoaB"/>
    <property type="match status" value="1"/>
</dbReference>
<evidence type="ECO:0000259" key="3">
    <source>
        <dbReference type="SMART" id="SM00852"/>
    </source>
</evidence>
<dbReference type="InterPro" id="IPR036425">
    <property type="entry name" value="MoaB/Mog-like_dom_sf"/>
</dbReference>
<dbReference type="SMART" id="SM00852">
    <property type="entry name" value="MoCF_biosynth"/>
    <property type="match status" value="1"/>
</dbReference>
<name>A0A7Y9ETD8_9MICO</name>
<comment type="pathway">
    <text evidence="1">Cofactor biosynthesis; molybdopterin biosynthesis.</text>
</comment>
<dbReference type="Gene3D" id="3.40.980.10">
    <property type="entry name" value="MoaB/Mog-like domain"/>
    <property type="match status" value="1"/>
</dbReference>
<organism evidence="4 5">
    <name type="scientific">Microbacterium pseudoresistens</name>
    <dbReference type="NCBI Taxonomy" id="640634"/>
    <lineage>
        <taxon>Bacteria</taxon>
        <taxon>Bacillati</taxon>
        <taxon>Actinomycetota</taxon>
        <taxon>Actinomycetes</taxon>
        <taxon>Micrococcales</taxon>
        <taxon>Microbacteriaceae</taxon>
        <taxon>Microbacterium</taxon>
    </lineage>
</organism>
<dbReference type="AlphaFoldDB" id="A0A7Y9ETD8"/>
<evidence type="ECO:0000313" key="5">
    <source>
        <dbReference type="Proteomes" id="UP000552045"/>
    </source>
</evidence>
<evidence type="ECO:0000256" key="2">
    <source>
        <dbReference type="ARBA" id="ARBA00023150"/>
    </source>
</evidence>
<accession>A0A7Y9ETD8</accession>
<dbReference type="SUPFAM" id="SSF53218">
    <property type="entry name" value="Molybdenum cofactor biosynthesis proteins"/>
    <property type="match status" value="1"/>
</dbReference>
<dbReference type="Proteomes" id="UP000552045">
    <property type="component" value="Unassembled WGS sequence"/>
</dbReference>
<keyword evidence="2" id="KW-0501">Molybdenum cofactor biosynthesis</keyword>